<dbReference type="KEGG" id="fiy:BN1229_v1_1665"/>
<dbReference type="EMBL" id="LN829119">
    <property type="protein sequence ID" value="CPR18338.1"/>
    <property type="molecule type" value="Genomic_DNA"/>
</dbReference>
<evidence type="ECO:0000256" key="1">
    <source>
        <dbReference type="SAM" id="MobiDB-lite"/>
    </source>
</evidence>
<name>A0A0D6JES6_9HYPH</name>
<keyword evidence="3" id="KW-1185">Reference proteome</keyword>
<evidence type="ECO:0000313" key="2">
    <source>
        <dbReference type="EMBL" id="CPR18338.1"/>
    </source>
</evidence>
<protein>
    <submittedName>
        <fullName evidence="2">Uncharacterized protein</fullName>
    </submittedName>
</protein>
<evidence type="ECO:0000313" key="3">
    <source>
        <dbReference type="Proteomes" id="UP000033187"/>
    </source>
</evidence>
<gene>
    <name evidence="2" type="ORF">YBN1229_v1_1665</name>
</gene>
<reference evidence="3" key="1">
    <citation type="submission" date="2015-02" db="EMBL/GenBank/DDBJ databases">
        <authorList>
            <person name="Chooi Y.-H."/>
        </authorList>
    </citation>
    <scope>NUCLEOTIDE SEQUENCE [LARGE SCALE GENOMIC DNA]</scope>
    <source>
        <strain evidence="3">strain Y</strain>
    </source>
</reference>
<proteinExistence type="predicted"/>
<dbReference type="AlphaFoldDB" id="A0A0D6JES6"/>
<organism evidence="2 3">
    <name type="scientific">Candidatus Filomicrobium marinum</name>
    <dbReference type="NCBI Taxonomy" id="1608628"/>
    <lineage>
        <taxon>Bacteria</taxon>
        <taxon>Pseudomonadati</taxon>
        <taxon>Pseudomonadota</taxon>
        <taxon>Alphaproteobacteria</taxon>
        <taxon>Hyphomicrobiales</taxon>
        <taxon>Hyphomicrobiaceae</taxon>
        <taxon>Filomicrobium</taxon>
    </lineage>
</organism>
<accession>A0A0D6JES6</accession>
<dbReference type="Proteomes" id="UP000033187">
    <property type="component" value="Chromosome 1"/>
</dbReference>
<feature type="region of interest" description="Disordered" evidence="1">
    <location>
        <begin position="47"/>
        <end position="80"/>
    </location>
</feature>
<sequence>MFSHLAIHRVRLCITQTKYKPDFRLTEDLDKFRDETSALVGKSIAKVTASRGMARRDPSTKPRRGRPSPAAEPVVSPDPF</sequence>
<dbReference type="KEGG" id="fil:BN1229_v1_1662"/>